<comment type="caution">
    <text evidence="2">The sequence shown here is derived from an EMBL/GenBank/DDBJ whole genome shotgun (WGS) entry which is preliminary data.</text>
</comment>
<evidence type="ECO:0000313" key="3">
    <source>
        <dbReference type="Proteomes" id="UP000295198"/>
    </source>
</evidence>
<dbReference type="SUPFAM" id="SSF69118">
    <property type="entry name" value="AhpD-like"/>
    <property type="match status" value="1"/>
</dbReference>
<evidence type="ECO:0000313" key="2">
    <source>
        <dbReference type="EMBL" id="RYP84477.1"/>
    </source>
</evidence>
<organism evidence="2 3">
    <name type="scientific">Nocardioides guangzhouensis</name>
    <dbReference type="NCBI Taxonomy" id="2497878"/>
    <lineage>
        <taxon>Bacteria</taxon>
        <taxon>Bacillati</taxon>
        <taxon>Actinomycetota</taxon>
        <taxon>Actinomycetes</taxon>
        <taxon>Propionibacteriales</taxon>
        <taxon>Nocardioidaceae</taxon>
        <taxon>Nocardioides</taxon>
    </lineage>
</organism>
<evidence type="ECO:0000259" key="1">
    <source>
        <dbReference type="Pfam" id="PF02627"/>
    </source>
</evidence>
<dbReference type="InterPro" id="IPR004675">
    <property type="entry name" value="AhpD_core"/>
</dbReference>
<sequence>MSGKQRLSFEDVDPTGFEAVKGLERCVRTGGIEPRLLELVRVRASQINGCAYCLDMHNRDARTHGEDQRRLDILPAWRDVPDMFSGREQAALALTEALTRISDEGVSDRVWEDVAMHFHEKQIVRLVLAVATINVWNRVTVSFRQQLPDRA</sequence>
<proteinExistence type="predicted"/>
<dbReference type="RefSeq" id="WP_134718984.1">
    <property type="nucleotide sequence ID" value="NZ_SDKM01000023.1"/>
</dbReference>
<dbReference type="PANTHER" id="PTHR34846:SF10">
    <property type="entry name" value="CYTOPLASMIC PROTEIN"/>
    <property type="match status" value="1"/>
</dbReference>
<feature type="domain" description="Carboxymuconolactone decarboxylase-like" evidence="1">
    <location>
        <begin position="26"/>
        <end position="96"/>
    </location>
</feature>
<protein>
    <submittedName>
        <fullName evidence="2">Carboxymuconolactone decarboxylase family protein</fullName>
    </submittedName>
</protein>
<dbReference type="AlphaFoldDB" id="A0A4Q4Z995"/>
<accession>A0A4Q4Z995</accession>
<dbReference type="GO" id="GO:0051920">
    <property type="term" value="F:peroxiredoxin activity"/>
    <property type="evidence" value="ECO:0007669"/>
    <property type="project" value="InterPro"/>
</dbReference>
<dbReference type="InterPro" id="IPR029032">
    <property type="entry name" value="AhpD-like"/>
</dbReference>
<keyword evidence="3" id="KW-1185">Reference proteome</keyword>
<dbReference type="Proteomes" id="UP000295198">
    <property type="component" value="Unassembled WGS sequence"/>
</dbReference>
<dbReference type="EMBL" id="SDKM01000023">
    <property type="protein sequence ID" value="RYP84477.1"/>
    <property type="molecule type" value="Genomic_DNA"/>
</dbReference>
<dbReference type="PANTHER" id="PTHR34846">
    <property type="entry name" value="4-CARBOXYMUCONOLACTONE DECARBOXYLASE FAMILY PROTEIN (AFU_ORTHOLOGUE AFUA_6G11590)"/>
    <property type="match status" value="1"/>
</dbReference>
<dbReference type="OrthoDB" id="9801997at2"/>
<gene>
    <name evidence="2" type="ORF">EKO23_15775</name>
</gene>
<dbReference type="NCBIfam" id="TIGR00778">
    <property type="entry name" value="ahpD_dom"/>
    <property type="match status" value="1"/>
</dbReference>
<dbReference type="Pfam" id="PF02627">
    <property type="entry name" value="CMD"/>
    <property type="match status" value="1"/>
</dbReference>
<dbReference type="InterPro" id="IPR003779">
    <property type="entry name" value="CMD-like"/>
</dbReference>
<reference evidence="2 3" key="1">
    <citation type="submission" date="2019-01" db="EMBL/GenBank/DDBJ databases">
        <title>Nocardioides guangzhouensis sp. nov., an actinobacterium isolated from soil.</title>
        <authorList>
            <person name="Fu Y."/>
            <person name="Cai Y."/>
            <person name="Lin Z."/>
            <person name="Chen P."/>
        </authorList>
    </citation>
    <scope>NUCLEOTIDE SEQUENCE [LARGE SCALE GENOMIC DNA]</scope>
    <source>
        <strain evidence="2 3">130</strain>
    </source>
</reference>
<dbReference type="Gene3D" id="1.20.1290.10">
    <property type="entry name" value="AhpD-like"/>
    <property type="match status" value="1"/>
</dbReference>
<name>A0A4Q4Z995_9ACTN</name>